<feature type="binding site" evidence="9">
    <location>
        <begin position="51"/>
        <end position="56"/>
    </location>
    <ligand>
        <name>GTP</name>
        <dbReference type="ChEBI" id="CHEBI:37565"/>
    </ligand>
</feature>
<dbReference type="InterPro" id="IPR011025">
    <property type="entry name" value="GproteinA_insert"/>
</dbReference>
<evidence type="ECO:0000256" key="9">
    <source>
        <dbReference type="PIRSR" id="PIRSR601019-1"/>
    </source>
</evidence>
<dbReference type="PROSITE" id="PS51882">
    <property type="entry name" value="G_ALPHA"/>
    <property type="match status" value="1"/>
</dbReference>
<dbReference type="GO" id="GO:0046872">
    <property type="term" value="F:metal ion binding"/>
    <property type="evidence" value="ECO:0007669"/>
    <property type="project" value="UniProtKB-KW"/>
</dbReference>
<feature type="binding site" evidence="10">
    <location>
        <position position="55"/>
    </location>
    <ligand>
        <name>Mg(2+)</name>
        <dbReference type="ChEBI" id="CHEBI:18420"/>
    </ligand>
</feature>
<evidence type="ECO:0000256" key="10">
    <source>
        <dbReference type="PIRSR" id="PIRSR601019-2"/>
    </source>
</evidence>
<dbReference type="Gene3D" id="3.40.50.300">
    <property type="entry name" value="P-loop containing nucleotide triphosphate hydrolases"/>
    <property type="match status" value="1"/>
</dbReference>
<organism evidence="12 15">
    <name type="scientific">Didymodactylos carnosus</name>
    <dbReference type="NCBI Taxonomy" id="1234261"/>
    <lineage>
        <taxon>Eukaryota</taxon>
        <taxon>Metazoa</taxon>
        <taxon>Spiralia</taxon>
        <taxon>Gnathifera</taxon>
        <taxon>Rotifera</taxon>
        <taxon>Eurotatoria</taxon>
        <taxon>Bdelloidea</taxon>
        <taxon>Philodinida</taxon>
        <taxon>Philodinidae</taxon>
        <taxon>Didymodactylos</taxon>
    </lineage>
</organism>
<dbReference type="Pfam" id="PF00503">
    <property type="entry name" value="G-alpha"/>
    <property type="match status" value="1"/>
</dbReference>
<comment type="subunit">
    <text evidence="1">G proteins are composed of 3 units; alpha, beta and gamma. The alpha chain contains the guanine nucleotide binding site.</text>
</comment>
<dbReference type="EMBL" id="CAJOBC010037819">
    <property type="protein sequence ID" value="CAF4127173.1"/>
    <property type="molecule type" value="Genomic_DNA"/>
</dbReference>
<dbReference type="Proteomes" id="UP000663829">
    <property type="component" value="Unassembled WGS sequence"/>
</dbReference>
<dbReference type="GO" id="GO:0005834">
    <property type="term" value="C:heterotrimeric G-protein complex"/>
    <property type="evidence" value="ECO:0007669"/>
    <property type="project" value="TreeGrafter"/>
</dbReference>
<accession>A0A815DT44</accession>
<keyword evidence="6" id="KW-0807">Transducer</keyword>
<dbReference type="SUPFAM" id="SSF52540">
    <property type="entry name" value="P-loop containing nucleoside triphosphate hydrolases"/>
    <property type="match status" value="1"/>
</dbReference>
<feature type="binding site" evidence="9">
    <location>
        <begin position="158"/>
        <end position="159"/>
    </location>
    <ligand>
        <name>GTP</name>
        <dbReference type="ChEBI" id="CHEBI:37565"/>
    </ligand>
</feature>
<evidence type="ECO:0000313" key="15">
    <source>
        <dbReference type="Proteomes" id="UP000663829"/>
    </source>
</evidence>
<evidence type="ECO:0000256" key="2">
    <source>
        <dbReference type="ARBA" id="ARBA00022723"/>
    </source>
</evidence>
<feature type="binding site" evidence="9">
    <location>
        <begin position="208"/>
        <end position="212"/>
    </location>
    <ligand>
        <name>GTP</name>
        <dbReference type="ChEBI" id="CHEBI:37565"/>
    </ligand>
</feature>
<dbReference type="SMART" id="SM00275">
    <property type="entry name" value="G_alpha"/>
    <property type="match status" value="1"/>
</dbReference>
<dbReference type="CDD" id="cd00066">
    <property type="entry name" value="G-alpha"/>
    <property type="match status" value="1"/>
</dbReference>
<dbReference type="Proteomes" id="UP000681722">
    <property type="component" value="Unassembled WGS sequence"/>
</dbReference>
<reference evidence="12" key="1">
    <citation type="submission" date="2021-02" db="EMBL/GenBank/DDBJ databases">
        <authorList>
            <person name="Nowell W R."/>
        </authorList>
    </citation>
    <scope>NUCLEOTIDE SEQUENCE</scope>
</reference>
<evidence type="ECO:0000256" key="4">
    <source>
        <dbReference type="ARBA" id="ARBA00022842"/>
    </source>
</evidence>
<evidence type="ECO:0000313" key="11">
    <source>
        <dbReference type="EMBL" id="CAF0786611.1"/>
    </source>
</evidence>
<keyword evidence="15" id="KW-1185">Reference proteome</keyword>
<evidence type="ECO:0000256" key="1">
    <source>
        <dbReference type="ARBA" id="ARBA00011356"/>
    </source>
</evidence>
<dbReference type="Gene3D" id="1.10.400.10">
    <property type="entry name" value="GI Alpha 1, domain 2-like"/>
    <property type="match status" value="1"/>
</dbReference>
<dbReference type="GO" id="GO:0007188">
    <property type="term" value="P:adenylate cyclase-modulating G protein-coupled receptor signaling pathway"/>
    <property type="evidence" value="ECO:0007669"/>
    <property type="project" value="TreeGrafter"/>
</dbReference>
<dbReference type="GO" id="GO:0005525">
    <property type="term" value="F:GTP binding"/>
    <property type="evidence" value="ECO:0007669"/>
    <property type="project" value="UniProtKB-KW"/>
</dbReference>
<keyword evidence="5 9" id="KW-0342">GTP-binding</keyword>
<evidence type="ECO:0000256" key="5">
    <source>
        <dbReference type="ARBA" id="ARBA00023134"/>
    </source>
</evidence>
<evidence type="ECO:0000256" key="3">
    <source>
        <dbReference type="ARBA" id="ARBA00022741"/>
    </source>
</evidence>
<dbReference type="PRINTS" id="PR00318">
    <property type="entry name" value="GPROTEINA"/>
</dbReference>
<dbReference type="Proteomes" id="UP000677228">
    <property type="component" value="Unassembled WGS sequence"/>
</dbReference>
<proteinExistence type="predicted"/>
<dbReference type="EMBL" id="CAJNOQ010012516">
    <property type="protein sequence ID" value="CAF1301707.1"/>
    <property type="molecule type" value="Genomic_DNA"/>
</dbReference>
<evidence type="ECO:0000313" key="13">
    <source>
        <dbReference type="EMBL" id="CAF3568869.1"/>
    </source>
</evidence>
<dbReference type="PANTHER" id="PTHR10218">
    <property type="entry name" value="GTP-BINDING PROTEIN ALPHA SUBUNIT"/>
    <property type="match status" value="1"/>
</dbReference>
<evidence type="ECO:0000256" key="7">
    <source>
        <dbReference type="ARBA" id="ARBA00040847"/>
    </source>
</evidence>
<feature type="binding site" evidence="9">
    <location>
        <position position="342"/>
    </location>
    <ligand>
        <name>GTP</name>
        <dbReference type="ChEBI" id="CHEBI:37565"/>
    </ligand>
</feature>
<dbReference type="Proteomes" id="UP000682733">
    <property type="component" value="Unassembled WGS sequence"/>
</dbReference>
<comment type="caution">
    <text evidence="12">The sequence shown here is derived from an EMBL/GenBank/DDBJ whole genome shotgun (WGS) entry which is preliminary data.</text>
</comment>
<feature type="binding site" evidence="9">
    <location>
        <begin position="183"/>
        <end position="189"/>
    </location>
    <ligand>
        <name>GTP</name>
        <dbReference type="ChEBI" id="CHEBI:37565"/>
    </ligand>
</feature>
<dbReference type="GO" id="GO:0031683">
    <property type="term" value="F:G-protein beta/gamma-subunit complex binding"/>
    <property type="evidence" value="ECO:0007669"/>
    <property type="project" value="InterPro"/>
</dbReference>
<sequence length="370" mass="43349">MFHVPRCCHRCACECCLTEEERINRDIDRELRQLRRKNLYERKLLLLGNTEAGKSTFLKQMKLIHGRGFKPDEKRRTIPFIYGQIVYVVKCIIRAMRKLKISFEKPKNEEYARLLSVSDDYEPVSSFAPGLVAAIKSVWQDEGVKACYNRRREYRLTDSAKYFMDDIDRISHQDFQPTDDDMLRVRIQTTGIVQENFKFAHVELKVVDVGGQKTERRKWIHCFDNVTSVIFLASLIEYDQMVADEPNEGSAITVMEETKALFRIILQTEYFQNASVILFLNKTDLFQEHLLVSPLSKAYPEYKGDDHDVKVAQQFILDMYLSLIPDVSRNSERNVYPHFTCATDSKNIRIVFESVKDTVLANNLYYWTPF</sequence>
<keyword evidence="3 9" id="KW-0547">Nucleotide-binding</keyword>
<dbReference type="GO" id="GO:0005737">
    <property type="term" value="C:cytoplasm"/>
    <property type="evidence" value="ECO:0007669"/>
    <property type="project" value="TreeGrafter"/>
</dbReference>
<dbReference type="FunFam" id="1.10.400.10:FF:000002">
    <property type="entry name" value="guanine nucleotide-binding protein G(Q) subunit alpha"/>
    <property type="match status" value="1"/>
</dbReference>
<dbReference type="InterPro" id="IPR001019">
    <property type="entry name" value="Gprotein_alpha_su"/>
</dbReference>
<gene>
    <name evidence="12" type="ORF">GPM918_LOCUS28553</name>
    <name evidence="11" type="ORF">OVA965_LOCUS3907</name>
    <name evidence="14" type="ORF">SRO942_LOCUS29061</name>
    <name evidence="13" type="ORF">TMI583_LOCUS3905</name>
</gene>
<dbReference type="PANTHER" id="PTHR10218:SF329">
    <property type="entry name" value="GUANINE NUCLEOTIDE-BINDING PROTEIN G(Q) SUBUNIT ALPHA"/>
    <property type="match status" value="1"/>
</dbReference>
<dbReference type="AlphaFoldDB" id="A0A815DT44"/>
<dbReference type="OrthoDB" id="5817230at2759"/>
<evidence type="ECO:0000256" key="6">
    <source>
        <dbReference type="ARBA" id="ARBA00023224"/>
    </source>
</evidence>
<evidence type="ECO:0000313" key="12">
    <source>
        <dbReference type="EMBL" id="CAF1301707.1"/>
    </source>
</evidence>
<dbReference type="GO" id="GO:0003924">
    <property type="term" value="F:GTPase activity"/>
    <property type="evidence" value="ECO:0007669"/>
    <property type="project" value="InterPro"/>
</dbReference>
<name>A0A815DT44_9BILA</name>
<keyword evidence="4 10" id="KW-0460">Magnesium</keyword>
<evidence type="ECO:0000313" key="14">
    <source>
        <dbReference type="EMBL" id="CAF4127173.1"/>
    </source>
</evidence>
<dbReference type="EMBL" id="CAJNOK010000981">
    <property type="protein sequence ID" value="CAF0786611.1"/>
    <property type="molecule type" value="Genomic_DNA"/>
</dbReference>
<dbReference type="EMBL" id="CAJOBA010000981">
    <property type="protein sequence ID" value="CAF3568869.1"/>
    <property type="molecule type" value="Genomic_DNA"/>
</dbReference>
<protein>
    <recommendedName>
        <fullName evidence="7">Guanine nucleotide-binding protein G(q) subunit alpha</fullName>
    </recommendedName>
    <alternativeName>
        <fullName evidence="8">Guanine nucleotide-binding protein alpha-q</fullName>
    </alternativeName>
</protein>
<dbReference type="InterPro" id="IPR027417">
    <property type="entry name" value="P-loop_NTPase"/>
</dbReference>
<feature type="binding site" evidence="9">
    <location>
        <begin position="281"/>
        <end position="284"/>
    </location>
    <ligand>
        <name>GTP</name>
        <dbReference type="ChEBI" id="CHEBI:37565"/>
    </ligand>
</feature>
<dbReference type="GO" id="GO:0001664">
    <property type="term" value="F:G protein-coupled receptor binding"/>
    <property type="evidence" value="ECO:0007669"/>
    <property type="project" value="TreeGrafter"/>
</dbReference>
<dbReference type="SUPFAM" id="SSF47895">
    <property type="entry name" value="Transducin (alpha subunit), insertion domain"/>
    <property type="match status" value="1"/>
</dbReference>
<keyword evidence="2 10" id="KW-0479">Metal-binding</keyword>
<feature type="binding site" evidence="10">
    <location>
        <position position="189"/>
    </location>
    <ligand>
        <name>Mg(2+)</name>
        <dbReference type="ChEBI" id="CHEBI:18420"/>
    </ligand>
</feature>
<evidence type="ECO:0000256" key="8">
    <source>
        <dbReference type="ARBA" id="ARBA00042116"/>
    </source>
</evidence>
<dbReference type="FunFam" id="3.40.50.300:FF:000692">
    <property type="entry name" value="Guanine nucleotide-binding protein subunit alpha"/>
    <property type="match status" value="1"/>
</dbReference>